<evidence type="ECO:0000313" key="2">
    <source>
        <dbReference type="Proteomes" id="UP000299102"/>
    </source>
</evidence>
<keyword evidence="2" id="KW-1185">Reference proteome</keyword>
<evidence type="ECO:0000313" key="1">
    <source>
        <dbReference type="EMBL" id="GBP72665.1"/>
    </source>
</evidence>
<protein>
    <submittedName>
        <fullName evidence="1">Uncharacterized protein</fullName>
    </submittedName>
</protein>
<reference evidence="1 2" key="1">
    <citation type="journal article" date="2019" name="Commun. Biol.">
        <title>The bagworm genome reveals a unique fibroin gene that provides high tensile strength.</title>
        <authorList>
            <person name="Kono N."/>
            <person name="Nakamura H."/>
            <person name="Ohtoshi R."/>
            <person name="Tomita M."/>
            <person name="Numata K."/>
            <person name="Arakawa K."/>
        </authorList>
    </citation>
    <scope>NUCLEOTIDE SEQUENCE [LARGE SCALE GENOMIC DNA]</scope>
</reference>
<organism evidence="1 2">
    <name type="scientific">Eumeta variegata</name>
    <name type="common">Bagworm moth</name>
    <name type="synonym">Eumeta japonica</name>
    <dbReference type="NCBI Taxonomy" id="151549"/>
    <lineage>
        <taxon>Eukaryota</taxon>
        <taxon>Metazoa</taxon>
        <taxon>Ecdysozoa</taxon>
        <taxon>Arthropoda</taxon>
        <taxon>Hexapoda</taxon>
        <taxon>Insecta</taxon>
        <taxon>Pterygota</taxon>
        <taxon>Neoptera</taxon>
        <taxon>Endopterygota</taxon>
        <taxon>Lepidoptera</taxon>
        <taxon>Glossata</taxon>
        <taxon>Ditrysia</taxon>
        <taxon>Tineoidea</taxon>
        <taxon>Psychidae</taxon>
        <taxon>Oiketicinae</taxon>
        <taxon>Eumeta</taxon>
    </lineage>
</organism>
<name>A0A4C1YEA3_EUMVA</name>
<sequence length="179" mass="18766">MTYCWGVCRDGIAAILRFHSKTYPDSQQPATPQVVLRLCDYLPCLLRASLFLINFVPSGNNESIGQYKALCFRDSSPVAALRPATAPAPDPATCASTAGLNSPVAALRPATTPAPDPATCASTAGLNSPVAALRPATAPAPDPATCASTAGLNSPVAALRSTLYKYKRVCLHPRDKKIK</sequence>
<dbReference type="AlphaFoldDB" id="A0A4C1YEA3"/>
<proteinExistence type="predicted"/>
<accession>A0A4C1YEA3</accession>
<gene>
    <name evidence="1" type="ORF">EVAR_83175_1</name>
</gene>
<comment type="caution">
    <text evidence="1">The sequence shown here is derived from an EMBL/GenBank/DDBJ whole genome shotgun (WGS) entry which is preliminary data.</text>
</comment>
<dbReference type="Proteomes" id="UP000299102">
    <property type="component" value="Unassembled WGS sequence"/>
</dbReference>
<dbReference type="EMBL" id="BGZK01001152">
    <property type="protein sequence ID" value="GBP72665.1"/>
    <property type="molecule type" value="Genomic_DNA"/>
</dbReference>